<gene>
    <name evidence="4" type="primary">fadR</name>
    <name evidence="4" type="ORF">Enr13x_06440</name>
</gene>
<dbReference type="Pfam" id="PF00440">
    <property type="entry name" value="TetR_N"/>
    <property type="match status" value="1"/>
</dbReference>
<reference evidence="4 5" key="1">
    <citation type="submission" date="2019-03" db="EMBL/GenBank/DDBJ databases">
        <title>Deep-cultivation of Planctomycetes and their phenomic and genomic characterization uncovers novel biology.</title>
        <authorList>
            <person name="Wiegand S."/>
            <person name="Jogler M."/>
            <person name="Boedeker C."/>
            <person name="Pinto D."/>
            <person name="Vollmers J."/>
            <person name="Rivas-Marin E."/>
            <person name="Kohn T."/>
            <person name="Peeters S.H."/>
            <person name="Heuer A."/>
            <person name="Rast P."/>
            <person name="Oberbeckmann S."/>
            <person name="Bunk B."/>
            <person name="Jeske O."/>
            <person name="Meyerdierks A."/>
            <person name="Storesund J.E."/>
            <person name="Kallscheuer N."/>
            <person name="Luecker S."/>
            <person name="Lage O.M."/>
            <person name="Pohl T."/>
            <person name="Merkel B.J."/>
            <person name="Hornburger P."/>
            <person name="Mueller R.-W."/>
            <person name="Bruemmer F."/>
            <person name="Labrenz M."/>
            <person name="Spormann A.M."/>
            <person name="Op den Camp H."/>
            <person name="Overmann J."/>
            <person name="Amann R."/>
            <person name="Jetten M.S.M."/>
            <person name="Mascher T."/>
            <person name="Medema M.H."/>
            <person name="Devos D.P."/>
            <person name="Kaster A.-K."/>
            <person name="Ovreas L."/>
            <person name="Rohde M."/>
            <person name="Galperin M.Y."/>
            <person name="Jogler C."/>
        </authorList>
    </citation>
    <scope>NUCLEOTIDE SEQUENCE [LARGE SCALE GENOMIC DNA]</scope>
    <source>
        <strain evidence="4 5">Enr13</strain>
    </source>
</reference>
<dbReference type="InterPro" id="IPR001647">
    <property type="entry name" value="HTH_TetR"/>
</dbReference>
<evidence type="ECO:0000256" key="1">
    <source>
        <dbReference type="ARBA" id="ARBA00023125"/>
    </source>
</evidence>
<feature type="domain" description="HTH tetR-type" evidence="3">
    <location>
        <begin position="13"/>
        <end position="73"/>
    </location>
</feature>
<dbReference type="Gene3D" id="1.10.357.10">
    <property type="entry name" value="Tetracycline Repressor, domain 2"/>
    <property type="match status" value="1"/>
</dbReference>
<dbReference type="PRINTS" id="PR00455">
    <property type="entry name" value="HTHTETR"/>
</dbReference>
<dbReference type="Proteomes" id="UP000319004">
    <property type="component" value="Chromosome"/>
</dbReference>
<name>A0A518HIY5_9BACT</name>
<dbReference type="EMBL" id="CP037423">
    <property type="protein sequence ID" value="QDV40808.1"/>
    <property type="molecule type" value="Genomic_DNA"/>
</dbReference>
<evidence type="ECO:0000313" key="5">
    <source>
        <dbReference type="Proteomes" id="UP000319004"/>
    </source>
</evidence>
<dbReference type="GO" id="GO:0003700">
    <property type="term" value="F:DNA-binding transcription factor activity"/>
    <property type="evidence" value="ECO:0007669"/>
    <property type="project" value="TreeGrafter"/>
</dbReference>
<dbReference type="Pfam" id="PF17929">
    <property type="entry name" value="TetR_C_34"/>
    <property type="match status" value="1"/>
</dbReference>
<dbReference type="AlphaFoldDB" id="A0A518HIY5"/>
<keyword evidence="1 2" id="KW-0238">DNA-binding</keyword>
<dbReference type="PANTHER" id="PTHR30055">
    <property type="entry name" value="HTH-TYPE TRANSCRIPTIONAL REGULATOR RUTR"/>
    <property type="match status" value="1"/>
</dbReference>
<dbReference type="PANTHER" id="PTHR30055:SF178">
    <property type="entry name" value="POSSIBLE TRANSCRIPTIONAL REGULATORY PROTEIN"/>
    <property type="match status" value="1"/>
</dbReference>
<dbReference type="SUPFAM" id="SSF46689">
    <property type="entry name" value="Homeodomain-like"/>
    <property type="match status" value="1"/>
</dbReference>
<organism evidence="4 5">
    <name type="scientific">Stieleria neptunia</name>
    <dbReference type="NCBI Taxonomy" id="2527979"/>
    <lineage>
        <taxon>Bacteria</taxon>
        <taxon>Pseudomonadati</taxon>
        <taxon>Planctomycetota</taxon>
        <taxon>Planctomycetia</taxon>
        <taxon>Pirellulales</taxon>
        <taxon>Pirellulaceae</taxon>
        <taxon>Stieleria</taxon>
    </lineage>
</organism>
<keyword evidence="5" id="KW-1185">Reference proteome</keyword>
<evidence type="ECO:0000313" key="4">
    <source>
        <dbReference type="EMBL" id="QDV40808.1"/>
    </source>
</evidence>
<dbReference type="PROSITE" id="PS50977">
    <property type="entry name" value="HTH_TETR_2"/>
    <property type="match status" value="1"/>
</dbReference>
<accession>A0A518HIY5</accession>
<feature type="DNA-binding region" description="H-T-H motif" evidence="2">
    <location>
        <begin position="36"/>
        <end position="55"/>
    </location>
</feature>
<evidence type="ECO:0000256" key="2">
    <source>
        <dbReference type="PROSITE-ProRule" id="PRU00335"/>
    </source>
</evidence>
<dbReference type="OrthoDB" id="9812993at2"/>
<dbReference type="InterPro" id="IPR050109">
    <property type="entry name" value="HTH-type_TetR-like_transc_reg"/>
</dbReference>
<sequence length="212" mass="24289">MNWQRARRPEQKAERISTILDAAAELLDDNEYDTISMRDVAKRAGLGKASLYHYFKTKEEVFLALYREELERWLETVTTGLGRLRKPTPTRVAEMLTSALQRHQRFCRLMVLFAAVLERNLSQAFLVEFKRSLLEPAEAFAGTIQSVTPHFSIEDAKDFAFQHHALVAGLWPIAHPSPQVESVLQALEFQGFRTEFAPLLTRSFINLLSPID</sequence>
<dbReference type="InterPro" id="IPR009057">
    <property type="entry name" value="Homeodomain-like_sf"/>
</dbReference>
<protein>
    <submittedName>
        <fullName evidence="4">Fatty acid metabolism regulator protein</fullName>
    </submittedName>
</protein>
<dbReference type="KEGG" id="snep:Enr13x_06440"/>
<dbReference type="RefSeq" id="WP_145384618.1">
    <property type="nucleotide sequence ID" value="NZ_CP037423.1"/>
</dbReference>
<evidence type="ECO:0000259" key="3">
    <source>
        <dbReference type="PROSITE" id="PS50977"/>
    </source>
</evidence>
<proteinExistence type="predicted"/>
<dbReference type="GO" id="GO:0000976">
    <property type="term" value="F:transcription cis-regulatory region binding"/>
    <property type="evidence" value="ECO:0007669"/>
    <property type="project" value="TreeGrafter"/>
</dbReference>
<dbReference type="InterPro" id="IPR041483">
    <property type="entry name" value="TetR_C_34"/>
</dbReference>